<keyword evidence="5" id="KW-1185">Reference proteome</keyword>
<feature type="region of interest" description="Disordered" evidence="1">
    <location>
        <begin position="612"/>
        <end position="652"/>
    </location>
</feature>
<keyword evidence="2" id="KW-0812">Transmembrane</keyword>
<gene>
    <name evidence="4" type="ORF">DGYR_LOCUS8478</name>
</gene>
<dbReference type="OrthoDB" id="546201at2759"/>
<dbReference type="PANTHER" id="PTHR46967:SF2">
    <property type="entry name" value="SUSHI, VON WILLEBRAND FACTOR TYPE A, EGF AND PENTRAXIN DOMAIN-CONTAINING PROTEIN 1-LIKE"/>
    <property type="match status" value="1"/>
</dbReference>
<sequence>MIGALTRNVILDFRPEDSITIVNISYTSPYNYDLSCKSEVGKADTCKFYDEFQDVMNKTYDRIEEIVLESRYYGSEVLGWARKDTHEFQCVSGYEEDPYNSNLCRPCRIGSYRNSRRSYKECQPCPPGRYSSMEGLPKCNKCPQYKFSTFYASKTVDDCIDAKPTWFLLLGGSITLPCIPSIDFERVVRNRVNIKWTVPFKETYLTADSKEFMGMFVSKDGSLHLKSPSYRLANNLQDINCIMDYKFEEKTLYWPKSIEIYGFKAFSRTDYIMKLKPGTKCMSKDVEYALVEAYRISEEIGKRLLDNGIIRQFKISALCKRFERAVPFIKKRNLLAKYFPFAHKRYGKINAPNPADYEQIRITLQMDPVQEYKYVEHCSTLSHSKMVTKDNIRNRFNKLYKRYKHSTILFKPKIDYPEDVTSDFVERYCLSKLQYSLAEKIGVTLKSDKQIQKALSTIAEEENFQTEVWVSCPKSFEPDDFLLLCQSCKKDSCLEVSVPRLSPSETQVPTVREKFITTTPLPTSIVVSSFKVIVIICSSVVIFFIFIVIFFIFYLTSGKGKLKARQRTVTICESPPPDSLLGLEVLSQNRFRVSIAVGKDELGFLQMLDDIEDDNEDDDNHYISKERDRQERKTLKKKKRKKKKKNKKDSSK</sequence>
<dbReference type="Proteomes" id="UP000549394">
    <property type="component" value="Unassembled WGS sequence"/>
</dbReference>
<feature type="compositionally biased region" description="Basic residues" evidence="1">
    <location>
        <begin position="634"/>
        <end position="652"/>
    </location>
</feature>
<evidence type="ECO:0000313" key="4">
    <source>
        <dbReference type="EMBL" id="CAD5120371.1"/>
    </source>
</evidence>
<dbReference type="PANTHER" id="PTHR46967">
    <property type="entry name" value="INSULIN-LIKE GROWTH FACTOR BINDING PROTEIN,N-TERMINAL"/>
    <property type="match status" value="1"/>
</dbReference>
<evidence type="ECO:0000256" key="2">
    <source>
        <dbReference type="SAM" id="Phobius"/>
    </source>
</evidence>
<reference evidence="4 5" key="1">
    <citation type="submission" date="2020-08" db="EMBL/GenBank/DDBJ databases">
        <authorList>
            <person name="Hejnol A."/>
        </authorList>
    </citation>
    <scope>NUCLEOTIDE SEQUENCE [LARGE SCALE GENOMIC DNA]</scope>
</reference>
<name>A0A7I8VVK5_9ANNE</name>
<organism evidence="4 5">
    <name type="scientific">Dimorphilus gyrociliatus</name>
    <dbReference type="NCBI Taxonomy" id="2664684"/>
    <lineage>
        <taxon>Eukaryota</taxon>
        <taxon>Metazoa</taxon>
        <taxon>Spiralia</taxon>
        <taxon>Lophotrochozoa</taxon>
        <taxon>Annelida</taxon>
        <taxon>Polychaeta</taxon>
        <taxon>Polychaeta incertae sedis</taxon>
        <taxon>Dinophilidae</taxon>
        <taxon>Dimorphilus</taxon>
    </lineage>
</organism>
<feature type="domain" description="Tyrosine-protein kinase ephrin type A/B receptor-like" evidence="3">
    <location>
        <begin position="119"/>
        <end position="159"/>
    </location>
</feature>
<feature type="transmembrane region" description="Helical" evidence="2">
    <location>
        <begin position="532"/>
        <end position="555"/>
    </location>
</feature>
<protein>
    <recommendedName>
        <fullName evidence="3">Tyrosine-protein kinase ephrin type A/B receptor-like domain-containing protein</fullName>
    </recommendedName>
</protein>
<keyword evidence="2" id="KW-0472">Membrane</keyword>
<dbReference type="SUPFAM" id="SSF57184">
    <property type="entry name" value="Growth factor receptor domain"/>
    <property type="match status" value="1"/>
</dbReference>
<comment type="caution">
    <text evidence="4">The sequence shown here is derived from an EMBL/GenBank/DDBJ whole genome shotgun (WGS) entry which is preliminary data.</text>
</comment>
<dbReference type="AlphaFoldDB" id="A0A7I8VVK5"/>
<proteinExistence type="predicted"/>
<dbReference type="InterPro" id="IPR009030">
    <property type="entry name" value="Growth_fac_rcpt_cys_sf"/>
</dbReference>
<keyword evidence="2" id="KW-1133">Transmembrane helix</keyword>
<dbReference type="Pfam" id="PF07699">
    <property type="entry name" value="Ephrin_rec_like"/>
    <property type="match status" value="1"/>
</dbReference>
<feature type="compositionally biased region" description="Basic and acidic residues" evidence="1">
    <location>
        <begin position="620"/>
        <end position="633"/>
    </location>
</feature>
<dbReference type="SMART" id="SM01411">
    <property type="entry name" value="Ephrin_rec_like"/>
    <property type="match status" value="1"/>
</dbReference>
<evidence type="ECO:0000259" key="3">
    <source>
        <dbReference type="Pfam" id="PF07699"/>
    </source>
</evidence>
<dbReference type="Gene3D" id="2.10.50.10">
    <property type="entry name" value="Tumor Necrosis Factor Receptor, subunit A, domain 2"/>
    <property type="match status" value="1"/>
</dbReference>
<evidence type="ECO:0000256" key="1">
    <source>
        <dbReference type="SAM" id="MobiDB-lite"/>
    </source>
</evidence>
<dbReference type="InterPro" id="IPR011641">
    <property type="entry name" value="Tyr-kin_ephrin_A/B_rcpt-like"/>
</dbReference>
<dbReference type="EMBL" id="CAJFCJ010000012">
    <property type="protein sequence ID" value="CAD5120371.1"/>
    <property type="molecule type" value="Genomic_DNA"/>
</dbReference>
<evidence type="ECO:0000313" key="5">
    <source>
        <dbReference type="Proteomes" id="UP000549394"/>
    </source>
</evidence>
<accession>A0A7I8VVK5</accession>